<organism evidence="2 3">
    <name type="scientific">Aquincola tertiaricarbonis</name>
    <dbReference type="NCBI Taxonomy" id="391953"/>
    <lineage>
        <taxon>Bacteria</taxon>
        <taxon>Pseudomonadati</taxon>
        <taxon>Pseudomonadota</taxon>
        <taxon>Betaproteobacteria</taxon>
        <taxon>Burkholderiales</taxon>
        <taxon>Sphaerotilaceae</taxon>
        <taxon>Aquincola</taxon>
    </lineage>
</organism>
<keyword evidence="3" id="KW-1185">Reference proteome</keyword>
<dbReference type="NCBIfam" id="NF041043">
    <property type="entry name" value="BPSS1780_fam"/>
    <property type="match status" value="1"/>
</dbReference>
<keyword evidence="1" id="KW-0812">Transmembrane</keyword>
<dbReference type="Proteomes" id="UP001056201">
    <property type="component" value="Chromosome 2"/>
</dbReference>
<gene>
    <name evidence="2" type="ORF">MW290_17670</name>
</gene>
<evidence type="ECO:0000313" key="2">
    <source>
        <dbReference type="EMBL" id="URI10811.1"/>
    </source>
</evidence>
<protein>
    <recommendedName>
        <fullName evidence="4">Transmembrane protein</fullName>
    </recommendedName>
</protein>
<evidence type="ECO:0008006" key="4">
    <source>
        <dbReference type="Google" id="ProtNLM"/>
    </source>
</evidence>
<dbReference type="RefSeq" id="WP_250199014.1">
    <property type="nucleotide sequence ID" value="NZ_CP097636.1"/>
</dbReference>
<evidence type="ECO:0000256" key="1">
    <source>
        <dbReference type="SAM" id="Phobius"/>
    </source>
</evidence>
<evidence type="ECO:0000313" key="3">
    <source>
        <dbReference type="Proteomes" id="UP001056201"/>
    </source>
</evidence>
<feature type="transmembrane region" description="Helical" evidence="1">
    <location>
        <begin position="104"/>
        <end position="122"/>
    </location>
</feature>
<feature type="transmembrane region" description="Helical" evidence="1">
    <location>
        <begin position="164"/>
        <end position="189"/>
    </location>
</feature>
<dbReference type="InterPro" id="IPR047798">
    <property type="entry name" value="BPSS1780-like"/>
</dbReference>
<keyword evidence="1" id="KW-1133">Transmembrane helix</keyword>
<reference evidence="2" key="1">
    <citation type="submission" date="2022-05" db="EMBL/GenBank/DDBJ databases">
        <title>An RpoN-dependent PEP-CTERM gene is involved in floc formation of an Aquincola tertiaricarbonis strain.</title>
        <authorList>
            <person name="Qiu D."/>
            <person name="Xia M."/>
        </authorList>
    </citation>
    <scope>NUCLEOTIDE SEQUENCE</scope>
    <source>
        <strain evidence="2">RN12</strain>
    </source>
</reference>
<proteinExistence type="predicted"/>
<sequence>MTFHLHEVAPRQGIAWTREGFRAFFKRPMALASLFISFMFVGVLAMALPAGGLLLVLALPLLSLGYMIATRSALAGGPVHPGQLIEPLRAGAGQPEAQRRRKSLLMLCALYALVTLLIIWLSNSIDGGRFDRLQELMAGGQGTDSANEAEVQRLLADPALVNGLLVRFGLAALLAIPFWHAPALVWWGGQGLAQSLFSSTLAVWRTKGAFFMYGVAWALVVGAFGIITATVFSLIGARQLVGVAAMPAALMFTVAFYVSLYFSFVDTFGQPE</sequence>
<name>A0ABY4SF64_AQUTE</name>
<dbReference type="EMBL" id="CP097636">
    <property type="protein sequence ID" value="URI10811.1"/>
    <property type="molecule type" value="Genomic_DNA"/>
</dbReference>
<keyword evidence="1" id="KW-0472">Membrane</keyword>
<feature type="transmembrane region" description="Helical" evidence="1">
    <location>
        <begin position="210"/>
        <end position="235"/>
    </location>
</feature>
<feature type="transmembrane region" description="Helical" evidence="1">
    <location>
        <begin position="241"/>
        <end position="264"/>
    </location>
</feature>
<feature type="transmembrane region" description="Helical" evidence="1">
    <location>
        <begin position="34"/>
        <end position="62"/>
    </location>
</feature>
<accession>A0ABY4SF64</accession>